<dbReference type="AlphaFoldDB" id="A0AAN9G0M0"/>
<dbReference type="InterPro" id="IPR011323">
    <property type="entry name" value="Mss4/transl-control_tumour"/>
</dbReference>
<dbReference type="InterPro" id="IPR018105">
    <property type="entry name" value="Translational_control_tumour_p"/>
</dbReference>
<dbReference type="PROSITE" id="PS51797">
    <property type="entry name" value="TCTP_3"/>
    <property type="match status" value="1"/>
</dbReference>
<reference evidence="3 4" key="1">
    <citation type="submission" date="2024-02" db="EMBL/GenBank/DDBJ databases">
        <title>Chromosome-scale genome assembly of the rough periwinkle Littorina saxatilis.</title>
        <authorList>
            <person name="De Jode A."/>
            <person name="Faria R."/>
            <person name="Formenti G."/>
            <person name="Sims Y."/>
            <person name="Smith T.P."/>
            <person name="Tracey A."/>
            <person name="Wood J.M.D."/>
            <person name="Zagrodzka Z.B."/>
            <person name="Johannesson K."/>
            <person name="Butlin R.K."/>
            <person name="Leder E.H."/>
        </authorList>
    </citation>
    <scope>NUCLEOTIDE SEQUENCE [LARGE SCALE GENOMIC DNA]</scope>
    <source>
        <strain evidence="3">Snail1</strain>
        <tissue evidence="3">Muscle</tissue>
    </source>
</reference>
<sequence length="180" mass="19904">MIIYKDKLFGDELFTDASKPKLDEDAICFVFDTKVISVKEGDIDGALLGANASQEEASEESEVATVSGFDFVIANRLKEVEPAISDKKSFQFWAKTFFKQLMEKVKAENPDKVNEIKSAAPKFVTAWAPKAKDLSFYGAEPREDDEGVAVQGNIVVVEWNDDGITGKAHCFRAGLIEEKV</sequence>
<dbReference type="PRINTS" id="PR01653">
    <property type="entry name" value="TCTPROTEIN"/>
</dbReference>
<feature type="domain" description="TCTP" evidence="2">
    <location>
        <begin position="1"/>
        <end position="180"/>
    </location>
</feature>
<comment type="similarity">
    <text evidence="1">Belongs to the TCTP family.</text>
</comment>
<dbReference type="GO" id="GO:0005737">
    <property type="term" value="C:cytoplasm"/>
    <property type="evidence" value="ECO:0007669"/>
    <property type="project" value="TreeGrafter"/>
</dbReference>
<dbReference type="Proteomes" id="UP001374579">
    <property type="component" value="Unassembled WGS sequence"/>
</dbReference>
<dbReference type="SUPFAM" id="SSF51316">
    <property type="entry name" value="Mss4-like"/>
    <property type="match status" value="1"/>
</dbReference>
<dbReference type="PANTHER" id="PTHR11991:SF0">
    <property type="entry name" value="TRANSLATIONALLY-CONTROLLED TUMOR PROTEIN"/>
    <property type="match status" value="1"/>
</dbReference>
<dbReference type="InterPro" id="IPR011057">
    <property type="entry name" value="Mss4-like_sf"/>
</dbReference>
<evidence type="ECO:0000256" key="1">
    <source>
        <dbReference type="PROSITE-ProRule" id="PRU01133"/>
    </source>
</evidence>
<organism evidence="3 4">
    <name type="scientific">Littorina saxatilis</name>
    <dbReference type="NCBI Taxonomy" id="31220"/>
    <lineage>
        <taxon>Eukaryota</taxon>
        <taxon>Metazoa</taxon>
        <taxon>Spiralia</taxon>
        <taxon>Lophotrochozoa</taxon>
        <taxon>Mollusca</taxon>
        <taxon>Gastropoda</taxon>
        <taxon>Caenogastropoda</taxon>
        <taxon>Littorinimorpha</taxon>
        <taxon>Littorinoidea</taxon>
        <taxon>Littorinidae</taxon>
        <taxon>Littorina</taxon>
    </lineage>
</organism>
<dbReference type="InterPro" id="IPR034737">
    <property type="entry name" value="TCTP"/>
</dbReference>
<dbReference type="PANTHER" id="PTHR11991">
    <property type="entry name" value="TRANSLATIONALLY CONTROLLED TUMOR PROTEIN-RELATED"/>
    <property type="match status" value="1"/>
</dbReference>
<evidence type="ECO:0000259" key="2">
    <source>
        <dbReference type="PROSITE" id="PS51797"/>
    </source>
</evidence>
<name>A0AAN9G0M0_9CAEN</name>
<dbReference type="Gene3D" id="2.170.150.10">
    <property type="entry name" value="Metal Binding Protein, Guanine Nucleotide Exchange Factor, Chain A"/>
    <property type="match status" value="1"/>
</dbReference>
<proteinExistence type="inferred from homology"/>
<accession>A0AAN9G0M0</accession>
<dbReference type="EMBL" id="JBAMIC010000024">
    <property type="protein sequence ID" value="KAK7090422.1"/>
    <property type="molecule type" value="Genomic_DNA"/>
</dbReference>
<keyword evidence="4" id="KW-1185">Reference proteome</keyword>
<gene>
    <name evidence="3" type="ORF">V1264_010220</name>
</gene>
<dbReference type="Pfam" id="PF00838">
    <property type="entry name" value="TCTP"/>
    <property type="match status" value="1"/>
</dbReference>
<evidence type="ECO:0000313" key="4">
    <source>
        <dbReference type="Proteomes" id="UP001374579"/>
    </source>
</evidence>
<comment type="caution">
    <text evidence="3">The sequence shown here is derived from an EMBL/GenBank/DDBJ whole genome shotgun (WGS) entry which is preliminary data.</text>
</comment>
<evidence type="ECO:0000313" key="3">
    <source>
        <dbReference type="EMBL" id="KAK7090422.1"/>
    </source>
</evidence>
<dbReference type="GO" id="GO:0005509">
    <property type="term" value="F:calcium ion binding"/>
    <property type="evidence" value="ECO:0007669"/>
    <property type="project" value="TreeGrafter"/>
</dbReference>
<protein>
    <recommendedName>
        <fullName evidence="2">TCTP domain-containing protein</fullName>
    </recommendedName>
</protein>